<comment type="caution">
    <text evidence="8">Lacks conserved residue(s) required for the propagation of feature annotation.</text>
</comment>
<comment type="cofactor">
    <cofactor evidence="8 9">
        <name>Zn(2+)</name>
        <dbReference type="ChEBI" id="CHEBI:29105"/>
    </cofactor>
    <text evidence="8 9">Binds 1 zinc ion per subunit.</text>
</comment>
<dbReference type="PROSITE" id="PS51864">
    <property type="entry name" value="ASTACIN"/>
    <property type="match status" value="1"/>
</dbReference>
<name>T1K2V7_TETUR</name>
<reference evidence="12" key="1">
    <citation type="submission" date="2011-08" db="EMBL/GenBank/DDBJ databases">
        <authorList>
            <person name="Rombauts S."/>
        </authorList>
    </citation>
    <scope>NUCLEOTIDE SEQUENCE</scope>
    <source>
        <strain evidence="12">London</strain>
    </source>
</reference>
<organism evidence="11 12">
    <name type="scientific">Tetranychus urticae</name>
    <name type="common">Two-spotted spider mite</name>
    <dbReference type="NCBI Taxonomy" id="32264"/>
    <lineage>
        <taxon>Eukaryota</taxon>
        <taxon>Metazoa</taxon>
        <taxon>Ecdysozoa</taxon>
        <taxon>Arthropoda</taxon>
        <taxon>Chelicerata</taxon>
        <taxon>Arachnida</taxon>
        <taxon>Acari</taxon>
        <taxon>Acariformes</taxon>
        <taxon>Trombidiformes</taxon>
        <taxon>Prostigmata</taxon>
        <taxon>Eleutherengona</taxon>
        <taxon>Raphignathae</taxon>
        <taxon>Tetranychoidea</taxon>
        <taxon>Tetranychidae</taxon>
        <taxon>Tetranychus</taxon>
    </lineage>
</organism>
<proteinExistence type="predicted"/>
<dbReference type="GO" id="GO:0006508">
    <property type="term" value="P:proteolysis"/>
    <property type="evidence" value="ECO:0007669"/>
    <property type="project" value="UniProtKB-KW"/>
</dbReference>
<protein>
    <recommendedName>
        <fullName evidence="9">Metalloendopeptidase</fullName>
        <ecNumber evidence="9">3.4.24.-</ecNumber>
    </recommendedName>
</protein>
<keyword evidence="6 8" id="KW-0482">Metalloprotease</keyword>
<dbReference type="PANTHER" id="PTHR10127:SF780">
    <property type="entry name" value="METALLOENDOPEPTIDASE"/>
    <property type="match status" value="1"/>
</dbReference>
<dbReference type="SMART" id="SM00235">
    <property type="entry name" value="ZnMc"/>
    <property type="match status" value="1"/>
</dbReference>
<dbReference type="KEGG" id="tut:107359849"/>
<dbReference type="GO" id="GO:0004222">
    <property type="term" value="F:metalloendopeptidase activity"/>
    <property type="evidence" value="ECO:0007669"/>
    <property type="project" value="UniProtKB-UniRule"/>
</dbReference>
<dbReference type="eggNOG" id="KOG3714">
    <property type="taxonomic scope" value="Eukaryota"/>
</dbReference>
<evidence type="ECO:0000256" key="8">
    <source>
        <dbReference type="PROSITE-ProRule" id="PRU01211"/>
    </source>
</evidence>
<evidence type="ECO:0000256" key="7">
    <source>
        <dbReference type="ARBA" id="ARBA00025529"/>
    </source>
</evidence>
<dbReference type="Proteomes" id="UP000015104">
    <property type="component" value="Unassembled WGS sequence"/>
</dbReference>
<keyword evidence="2 8" id="KW-0645">Protease</keyword>
<feature type="binding site" evidence="8">
    <location>
        <position position="169"/>
    </location>
    <ligand>
        <name>Zn(2+)</name>
        <dbReference type="ChEBI" id="CHEBI:29105"/>
        <note>catalytic</note>
    </ligand>
</feature>
<dbReference type="Pfam" id="PF01400">
    <property type="entry name" value="Astacin"/>
    <property type="match status" value="1"/>
</dbReference>
<sequence length="267" mass="31022">MILVKSLCFLYFIFSANLINSLPIDTNEVNTDDQENNVNKPLENINLFLGDIKLRRKNNSNDDDMILFRNAIEYDDNLWSYAFVPIEIDAKLDSISGLIEEALDEFHQKTCIRFTPRIAERDYVKFIYDEGCYSFVGRLGGLQTISLGEGCQCKGTVIHETMHALGFYHEHNRSDRDDYVEIIYDNIMEEAKNMFIKLSPDENRLFTTYDYDSIMHYDGSAFSKSKYLATMVPKDKGVVLKHPCDKPYLSEKDVEKLNQLYNCKPNY</sequence>
<keyword evidence="5 8" id="KW-0862">Zinc</keyword>
<accession>T1K2V7</accession>
<evidence type="ECO:0000313" key="11">
    <source>
        <dbReference type="EnsemblMetazoa" id="tetur04g06460.1"/>
    </source>
</evidence>
<feature type="chain" id="PRO_5005147080" description="Metalloendopeptidase" evidence="9">
    <location>
        <begin position="22"/>
        <end position="267"/>
    </location>
</feature>
<evidence type="ECO:0000256" key="2">
    <source>
        <dbReference type="ARBA" id="ARBA00022670"/>
    </source>
</evidence>
<dbReference type="EC" id="3.4.24.-" evidence="9"/>
<evidence type="ECO:0000256" key="6">
    <source>
        <dbReference type="ARBA" id="ARBA00023049"/>
    </source>
</evidence>
<dbReference type="EMBL" id="CAEY01001369">
    <property type="status" value="NOT_ANNOTATED_CDS"/>
    <property type="molecule type" value="Genomic_DNA"/>
</dbReference>
<evidence type="ECO:0000256" key="1">
    <source>
        <dbReference type="ARBA" id="ARBA00011245"/>
    </source>
</evidence>
<feature type="binding site" evidence="8">
    <location>
        <position position="159"/>
    </location>
    <ligand>
        <name>Zn(2+)</name>
        <dbReference type="ChEBI" id="CHEBI:29105"/>
        <note>catalytic</note>
    </ligand>
</feature>
<dbReference type="OMA" id="GKEDQFM"/>
<dbReference type="InterPro" id="IPR034035">
    <property type="entry name" value="Astacin-like_dom"/>
</dbReference>
<evidence type="ECO:0000256" key="3">
    <source>
        <dbReference type="ARBA" id="ARBA00022723"/>
    </source>
</evidence>
<evidence type="ECO:0000256" key="9">
    <source>
        <dbReference type="RuleBase" id="RU361183"/>
    </source>
</evidence>
<keyword evidence="12" id="KW-1185">Reference proteome</keyword>
<dbReference type="EnsemblMetazoa" id="tetur04g06460.1">
    <property type="protein sequence ID" value="tetur04g06460.1"/>
    <property type="gene ID" value="tetur04g06460"/>
</dbReference>
<gene>
    <name evidence="11" type="primary">107359849</name>
</gene>
<keyword evidence="9" id="KW-0732">Signal</keyword>
<dbReference type="Gene3D" id="3.40.390.10">
    <property type="entry name" value="Collagenase (Catalytic Domain)"/>
    <property type="match status" value="1"/>
</dbReference>
<keyword evidence="4 8" id="KW-0378">Hydrolase</keyword>
<dbReference type="PRINTS" id="PR00480">
    <property type="entry name" value="ASTACIN"/>
</dbReference>
<dbReference type="OrthoDB" id="291007at2759"/>
<dbReference type="PANTHER" id="PTHR10127">
    <property type="entry name" value="DISCOIDIN, CUB, EGF, LAMININ , AND ZINC METALLOPROTEASE DOMAIN CONTAINING"/>
    <property type="match status" value="1"/>
</dbReference>
<evidence type="ECO:0000259" key="10">
    <source>
        <dbReference type="PROSITE" id="PS51864"/>
    </source>
</evidence>
<evidence type="ECO:0000313" key="12">
    <source>
        <dbReference type="Proteomes" id="UP000015104"/>
    </source>
</evidence>
<dbReference type="SUPFAM" id="SSF55486">
    <property type="entry name" value="Metalloproteases ('zincins'), catalytic domain"/>
    <property type="match status" value="1"/>
</dbReference>
<keyword evidence="3 8" id="KW-0479">Metal-binding</keyword>
<feature type="domain" description="Peptidase M12A" evidence="10">
    <location>
        <begin position="70"/>
        <end position="264"/>
    </location>
</feature>
<evidence type="ECO:0000256" key="5">
    <source>
        <dbReference type="ARBA" id="ARBA00022833"/>
    </source>
</evidence>
<evidence type="ECO:0000256" key="4">
    <source>
        <dbReference type="ARBA" id="ARBA00022801"/>
    </source>
</evidence>
<dbReference type="InterPro" id="IPR001506">
    <property type="entry name" value="Peptidase_M12A"/>
</dbReference>
<feature type="active site" evidence="8">
    <location>
        <position position="160"/>
    </location>
</feature>
<dbReference type="CDD" id="cd04280">
    <property type="entry name" value="ZnMc_astacin_like"/>
    <property type="match status" value="1"/>
</dbReference>
<dbReference type="AlphaFoldDB" id="T1K2V7"/>
<dbReference type="InterPro" id="IPR006026">
    <property type="entry name" value="Peptidase_Metallo"/>
</dbReference>
<reference evidence="11" key="2">
    <citation type="submission" date="2015-06" db="UniProtKB">
        <authorList>
            <consortium name="EnsemblMetazoa"/>
        </authorList>
    </citation>
    <scope>IDENTIFICATION</scope>
</reference>
<dbReference type="HOGENOM" id="CLU_017286_2_1_1"/>
<feature type="signal peptide" evidence="9">
    <location>
        <begin position="1"/>
        <end position="21"/>
    </location>
</feature>
<comment type="function">
    <text evidence="7">Zinc metalloprotease. Provoques deadhesion of endothelial cells from cell cultures, and also degradation of fibronectin, fibrinogen and gelatin in vitro. Its role in the venom is not fully understood but it might act as a spreading factor that facilitates diffusion of other venom toxins. Alternatively, it might be involved in the proteolytic processing of other venom toxins or it might play a role in extra-oral digestion of prey.</text>
</comment>
<feature type="binding site" evidence="8">
    <location>
        <position position="163"/>
    </location>
    <ligand>
        <name>Zn(2+)</name>
        <dbReference type="ChEBI" id="CHEBI:29105"/>
        <note>catalytic</note>
    </ligand>
</feature>
<dbReference type="InterPro" id="IPR024079">
    <property type="entry name" value="MetalloPept_cat_dom_sf"/>
</dbReference>
<dbReference type="GO" id="GO:0008270">
    <property type="term" value="F:zinc ion binding"/>
    <property type="evidence" value="ECO:0007669"/>
    <property type="project" value="UniProtKB-UniRule"/>
</dbReference>
<comment type="subunit">
    <text evidence="1">Monomer.</text>
</comment>